<evidence type="ECO:0000313" key="7">
    <source>
        <dbReference type="EMBL" id="CAG4967734.1"/>
    </source>
</evidence>
<comment type="subcellular location">
    <subcellularLocation>
        <location evidence="1">Membrane</location>
        <topology evidence="1">Single-pass membrane protein</topology>
    </subcellularLocation>
</comment>
<dbReference type="EMBL" id="OU015430">
    <property type="protein sequence ID" value="CAG4967734.1"/>
    <property type="molecule type" value="Genomic_DNA"/>
</dbReference>
<evidence type="ECO:0000256" key="3">
    <source>
        <dbReference type="ARBA" id="ARBA00022989"/>
    </source>
</evidence>
<sequence>MAPRWRFGFRRRQGGEPTPEEREAHIAELRRKRQARLRYLTLRAVLVAGALGLVLVVGLYWLLTTVGGREFLLAQIVQRLPGNATLTWESAEGPASGPLTLHDVRFTYEAIEFTAHRVHLDPAISPLLGRRLRLDALQVEQATLDLPFSEEPFELPRWPDSLPQIAPPLALEAGNIRIDGLAVTREGAPVIDIARLRGGLVADAGCLHVEALEVDSDRGRFTVHGDYVPREDYRTDLVATAVLPAGSATTPARLGFVARGDLSRMDVAIAGRAPGPLQATLVLRGNTAPQAVKGLGEVVTAPGIGRPGWQLRADAEALDIGLLADPGATPSEAPMALQLRADGIGGRATVSGMVRQGTFEARVQESRVQVEDQVLQLDPLHLQVFDGDLRVRGRADFNDPADATFRFAANARDLRWGGTAATGAPPSPLIEADGDFGLAGTLQAWALVGRATLQRAGEQATLQLDGRGNSERMRLQSLAVAMPTGTLDATGTVGWAPSLAWDVDARLAGFDPGYFASGWDGAVNGDIATTGRTRADGGLDVAVDVPDLGGRLRGRALDGRGQFAMHGAAPAGGTTRYEGELALALGGSRIEAQGEVGDRLDIDARFAPLQLADLLPDGAGILHGEVHLDGPRTAPDVRARLDGSGLRYGDWTAASLQVDGQLPWTGGGGVLDIDATGLDLGIALDRLQVDARGAVEDLQLQANASGDIGTLALAGDLARNGARWAGTLASLQLQPARGASWQLRAPAAYGWSTAGGALAARLDDACLASSAGGALCVDADWPRNGLAVSGQGLPLSLVAGYLPEPEAGRPWVLSGELALDAQLRPVGNGWSGQARLSSARGGLRTSERARTELVRYDDLLLTANFRPQGIEAELGAVLNDDGRIDARLATGWDAYSPLDGRLSLDTDELTWLELFSPDIVEPTGRLEARLSLGGTRDTPRLGGQAQLAGFSTEVPALAITLHNGTLRLDAAPDGSARIAGSVRSSSAAGNPDSGVLHIDGTLDWQGGDAPLQLDLRGTDVLVSDTRELRAIASPDLRVSYRAGQALELTGEVVVPEARIDLEGLDQGVSASPDVVVLDPVDPEAEPGAPLAMDLLVILGEDVRIDGFGLEGGLDGRVRILARPGRQMLARGSLDVSGEYTAYGQDLRIARGRLNWSDDPIADPFINLRAERVVGEVTAGVDVGGRASAPEAEVWANPATSQSEALAYLTLGRPLSSLTGSERGDVNAASAALTAGGSLLASQLGARIGLDDAGVMQSRALGGSVFGIGKQLSPRLYVSYGVSLLGTGQVLVLKYLLGRGFDIEIESSTLENRGSLNWRREK</sequence>
<evidence type="ECO:0000256" key="4">
    <source>
        <dbReference type="ARBA" id="ARBA00023136"/>
    </source>
</evidence>
<evidence type="ECO:0000259" key="6">
    <source>
        <dbReference type="Pfam" id="PF04357"/>
    </source>
</evidence>
<dbReference type="Proteomes" id="UP000680116">
    <property type="component" value="Chromosome"/>
</dbReference>
<keyword evidence="3 5" id="KW-1133">Transmembrane helix</keyword>
<dbReference type="RefSeq" id="WP_215219149.1">
    <property type="nucleotide sequence ID" value="NZ_OU015430.1"/>
</dbReference>
<dbReference type="PANTHER" id="PTHR36985:SF1">
    <property type="entry name" value="TRANSLOCATION AND ASSEMBLY MODULE SUBUNIT TAMB"/>
    <property type="match status" value="1"/>
</dbReference>
<gene>
    <name evidence="7" type="primary">tamB</name>
    <name evidence="7" type="ORF">LYB30171_00108</name>
</gene>
<dbReference type="InterPro" id="IPR007452">
    <property type="entry name" value="TamB_C"/>
</dbReference>
<feature type="transmembrane region" description="Helical" evidence="5">
    <location>
        <begin position="40"/>
        <end position="63"/>
    </location>
</feature>
<keyword evidence="8" id="KW-1185">Reference proteome</keyword>
<accession>A0ABM8UBX4</accession>
<protein>
    <submittedName>
        <fullName evidence="7">Translocation and assembly module subunit TamB</fullName>
    </submittedName>
</protein>
<evidence type="ECO:0000256" key="5">
    <source>
        <dbReference type="SAM" id="Phobius"/>
    </source>
</evidence>
<keyword evidence="4 5" id="KW-0472">Membrane</keyword>
<proteinExistence type="predicted"/>
<feature type="domain" description="Translocation and assembly module TamB C-terminal" evidence="6">
    <location>
        <begin position="991"/>
        <end position="1320"/>
    </location>
</feature>
<evidence type="ECO:0000256" key="1">
    <source>
        <dbReference type="ARBA" id="ARBA00004167"/>
    </source>
</evidence>
<organism evidence="7 8">
    <name type="scientific">Novilysobacter luteus</name>
    <dbReference type="NCBI Taxonomy" id="2822368"/>
    <lineage>
        <taxon>Bacteria</taxon>
        <taxon>Pseudomonadati</taxon>
        <taxon>Pseudomonadota</taxon>
        <taxon>Gammaproteobacteria</taxon>
        <taxon>Lysobacterales</taxon>
        <taxon>Lysobacteraceae</taxon>
        <taxon>Novilysobacter</taxon>
    </lineage>
</organism>
<evidence type="ECO:0000313" key="8">
    <source>
        <dbReference type="Proteomes" id="UP000680116"/>
    </source>
</evidence>
<dbReference type="PANTHER" id="PTHR36985">
    <property type="entry name" value="TRANSLOCATION AND ASSEMBLY MODULE SUBUNIT TAMB"/>
    <property type="match status" value="1"/>
</dbReference>
<reference evidence="7 8" key="1">
    <citation type="submission" date="2021-04" db="EMBL/GenBank/DDBJ databases">
        <authorList>
            <person name="Rodrigo-Torres L."/>
            <person name="Arahal R. D."/>
            <person name="Lucena T."/>
        </authorList>
    </citation>
    <scope>NUCLEOTIDE SEQUENCE [LARGE SCALE GENOMIC DNA]</scope>
    <source>
        <strain evidence="7 8">CECT 30171</strain>
    </source>
</reference>
<keyword evidence="2 5" id="KW-0812">Transmembrane</keyword>
<dbReference type="Pfam" id="PF04357">
    <property type="entry name" value="TamB"/>
    <property type="match status" value="1"/>
</dbReference>
<evidence type="ECO:0000256" key="2">
    <source>
        <dbReference type="ARBA" id="ARBA00022692"/>
    </source>
</evidence>
<name>A0ABM8UBX4_9GAMM</name>